<protein>
    <submittedName>
        <fullName evidence="2">Uncharacterized protein</fullName>
    </submittedName>
</protein>
<feature type="compositionally biased region" description="Basic and acidic residues" evidence="1">
    <location>
        <begin position="50"/>
        <end position="66"/>
    </location>
</feature>
<reference evidence="2" key="1">
    <citation type="submission" date="2013-11" db="EMBL/GenBank/DDBJ databases">
        <title>Genome sequence of the fusiform rust pathogen reveals effectors for host alternation and coevolution with pine.</title>
        <authorList>
            <consortium name="DOE Joint Genome Institute"/>
            <person name="Smith K."/>
            <person name="Pendleton A."/>
            <person name="Kubisiak T."/>
            <person name="Anderson C."/>
            <person name="Salamov A."/>
            <person name="Aerts A."/>
            <person name="Riley R."/>
            <person name="Clum A."/>
            <person name="Lindquist E."/>
            <person name="Ence D."/>
            <person name="Campbell M."/>
            <person name="Kronenberg Z."/>
            <person name="Feau N."/>
            <person name="Dhillon B."/>
            <person name="Hamelin R."/>
            <person name="Burleigh J."/>
            <person name="Smith J."/>
            <person name="Yandell M."/>
            <person name="Nelson C."/>
            <person name="Grigoriev I."/>
            <person name="Davis J."/>
        </authorList>
    </citation>
    <scope>NUCLEOTIDE SEQUENCE</scope>
    <source>
        <strain evidence="2">G11</strain>
    </source>
</reference>
<dbReference type="AlphaFoldDB" id="A0A9P6N8G4"/>
<accession>A0A9P6N8G4</accession>
<dbReference type="Proteomes" id="UP000886653">
    <property type="component" value="Unassembled WGS sequence"/>
</dbReference>
<evidence type="ECO:0000313" key="2">
    <source>
        <dbReference type="EMBL" id="KAG0139280.1"/>
    </source>
</evidence>
<sequence length="66" mass="7521">MASTTGTSHSIIKKLNETNYAEWKTNLYRWMLEHGLSTFISETSPASPTDEDKKEEFLSGKEEPRA</sequence>
<comment type="caution">
    <text evidence="2">The sequence shown here is derived from an EMBL/GenBank/DDBJ whole genome shotgun (WGS) entry which is preliminary data.</text>
</comment>
<keyword evidence="3" id="KW-1185">Reference proteome</keyword>
<dbReference type="OrthoDB" id="8039827at2759"/>
<evidence type="ECO:0000313" key="3">
    <source>
        <dbReference type="Proteomes" id="UP000886653"/>
    </source>
</evidence>
<organism evidence="2 3">
    <name type="scientific">Cronartium quercuum f. sp. fusiforme G11</name>
    <dbReference type="NCBI Taxonomy" id="708437"/>
    <lineage>
        <taxon>Eukaryota</taxon>
        <taxon>Fungi</taxon>
        <taxon>Dikarya</taxon>
        <taxon>Basidiomycota</taxon>
        <taxon>Pucciniomycotina</taxon>
        <taxon>Pucciniomycetes</taxon>
        <taxon>Pucciniales</taxon>
        <taxon>Coleosporiaceae</taxon>
        <taxon>Cronartium</taxon>
    </lineage>
</organism>
<evidence type="ECO:0000256" key="1">
    <source>
        <dbReference type="SAM" id="MobiDB-lite"/>
    </source>
</evidence>
<name>A0A9P6N8G4_9BASI</name>
<feature type="region of interest" description="Disordered" evidence="1">
    <location>
        <begin position="40"/>
        <end position="66"/>
    </location>
</feature>
<dbReference type="EMBL" id="MU167651">
    <property type="protein sequence ID" value="KAG0139280.1"/>
    <property type="molecule type" value="Genomic_DNA"/>
</dbReference>
<proteinExistence type="predicted"/>
<gene>
    <name evidence="2" type="ORF">CROQUDRAFT_101808</name>
</gene>